<protein>
    <recommendedName>
        <fullName evidence="4">PDZ domain-containing protein</fullName>
    </recommendedName>
</protein>
<dbReference type="InterPro" id="IPR036034">
    <property type="entry name" value="PDZ_sf"/>
</dbReference>
<name>A0A7R9EXW4_9NEOP</name>
<accession>A0A7R9EXW4</accession>
<dbReference type="GO" id="GO:0003779">
    <property type="term" value="F:actin binding"/>
    <property type="evidence" value="ECO:0007669"/>
    <property type="project" value="TreeGrafter"/>
</dbReference>
<dbReference type="InterPro" id="IPR050604">
    <property type="entry name" value="PDZ-LIM_domain"/>
</dbReference>
<evidence type="ECO:0000313" key="5">
    <source>
        <dbReference type="EMBL" id="CAD7443386.1"/>
    </source>
</evidence>
<keyword evidence="2" id="KW-0963">Cytoplasm</keyword>
<dbReference type="GO" id="GO:0001725">
    <property type="term" value="C:stress fiber"/>
    <property type="evidence" value="ECO:0007669"/>
    <property type="project" value="TreeGrafter"/>
</dbReference>
<evidence type="ECO:0000256" key="3">
    <source>
        <dbReference type="ARBA" id="ARBA00023038"/>
    </source>
</evidence>
<reference evidence="5" key="1">
    <citation type="submission" date="2020-11" db="EMBL/GenBank/DDBJ databases">
        <authorList>
            <person name="Tran Van P."/>
        </authorList>
    </citation>
    <scope>NUCLEOTIDE SEQUENCE</scope>
</reference>
<dbReference type="PROSITE" id="PS50106">
    <property type="entry name" value="PDZ"/>
    <property type="match status" value="1"/>
</dbReference>
<dbReference type="GO" id="GO:0030018">
    <property type="term" value="C:Z disc"/>
    <property type="evidence" value="ECO:0007669"/>
    <property type="project" value="TreeGrafter"/>
</dbReference>
<dbReference type="FunFam" id="2.30.42.10:FF:000192">
    <property type="entry name" value="Uncharacterized protein, isoform J"/>
    <property type="match status" value="1"/>
</dbReference>
<dbReference type="PANTHER" id="PTHR24214:SF38">
    <property type="entry name" value="PDZ AND LIM DOMAIN PROTEIN ZASP-RELATED"/>
    <property type="match status" value="1"/>
</dbReference>
<dbReference type="CDD" id="cd23068">
    <property type="entry name" value="PDZ_ZASP52-like"/>
    <property type="match status" value="1"/>
</dbReference>
<dbReference type="GO" id="GO:0051371">
    <property type="term" value="F:muscle alpha-actinin binding"/>
    <property type="evidence" value="ECO:0007669"/>
    <property type="project" value="TreeGrafter"/>
</dbReference>
<dbReference type="SMART" id="SM00228">
    <property type="entry name" value="PDZ"/>
    <property type="match status" value="1"/>
</dbReference>
<evidence type="ECO:0000256" key="1">
    <source>
        <dbReference type="ARBA" id="ARBA00004496"/>
    </source>
</evidence>
<keyword evidence="3" id="KW-0862">Zinc</keyword>
<sequence>MDQHTIILPSVCKLGCSGSSTLFTPATSHYNQCGLFRLGAHSLAQSGRTLKSDRTPVLVVLKFAPTFPSVGHIQCPWLNIACPELKAHVRCSGYSHGSAQSHRDSTSARPTLQSIAHLSVTLPGKKFRVPLASQPSQELVVAKENCKLWWGKPALGAYVVSTISVCEFLRRQGEREKRIRMISAVSCTHSSIMKRTNPQGMVVNLRRGNVKTPWGIRIVGGVDLDTPFVVTRVQAGSPADGELQRGDLIKKIGDYDARDLRHEDAQNLFKSAGNTISLAVKRSVEGQTFAPTYAPFQESVGGGAATTFSQEVFQNPSTSTLNKSASVVFPPPLPSSHPNLARPHSTTLLQTWANPEEEDSSLSNQVQYLRLLQTKRDEEGIVLEIIYPHCRKRRVRKKLGKTTLSRPDYDSNLDLPVINRPVQRESDATEAEYATRLCRLDDIPGLLLAVKDM</sequence>
<keyword evidence="3" id="KW-0479">Metal-binding</keyword>
<dbReference type="GO" id="GO:0005912">
    <property type="term" value="C:adherens junction"/>
    <property type="evidence" value="ECO:0007669"/>
    <property type="project" value="TreeGrafter"/>
</dbReference>
<dbReference type="Pfam" id="PF00595">
    <property type="entry name" value="PDZ"/>
    <property type="match status" value="1"/>
</dbReference>
<gene>
    <name evidence="5" type="ORF">TBIB3V08_LOCUS5794</name>
</gene>
<dbReference type="GO" id="GO:0031941">
    <property type="term" value="C:filamentous actin"/>
    <property type="evidence" value="ECO:0007669"/>
    <property type="project" value="TreeGrafter"/>
</dbReference>
<comment type="subcellular location">
    <subcellularLocation>
        <location evidence="1">Cytoplasm</location>
    </subcellularLocation>
</comment>
<dbReference type="Gene3D" id="2.30.42.10">
    <property type="match status" value="1"/>
</dbReference>
<keyword evidence="3" id="KW-0440">LIM domain</keyword>
<evidence type="ECO:0000256" key="2">
    <source>
        <dbReference type="ARBA" id="ARBA00022490"/>
    </source>
</evidence>
<dbReference type="GO" id="GO:0061061">
    <property type="term" value="P:muscle structure development"/>
    <property type="evidence" value="ECO:0007669"/>
    <property type="project" value="TreeGrafter"/>
</dbReference>
<dbReference type="InterPro" id="IPR001478">
    <property type="entry name" value="PDZ"/>
</dbReference>
<organism evidence="5">
    <name type="scientific">Timema bartmani</name>
    <dbReference type="NCBI Taxonomy" id="61472"/>
    <lineage>
        <taxon>Eukaryota</taxon>
        <taxon>Metazoa</taxon>
        <taxon>Ecdysozoa</taxon>
        <taxon>Arthropoda</taxon>
        <taxon>Hexapoda</taxon>
        <taxon>Insecta</taxon>
        <taxon>Pterygota</taxon>
        <taxon>Neoptera</taxon>
        <taxon>Polyneoptera</taxon>
        <taxon>Phasmatodea</taxon>
        <taxon>Timematodea</taxon>
        <taxon>Timematoidea</taxon>
        <taxon>Timematidae</taxon>
        <taxon>Timema</taxon>
    </lineage>
</organism>
<feature type="domain" description="PDZ" evidence="4">
    <location>
        <begin position="202"/>
        <end position="284"/>
    </location>
</feature>
<proteinExistence type="predicted"/>
<evidence type="ECO:0000259" key="4">
    <source>
        <dbReference type="PROSITE" id="PS50106"/>
    </source>
</evidence>
<dbReference type="AlphaFoldDB" id="A0A7R9EXW4"/>
<dbReference type="EMBL" id="OD566118">
    <property type="protein sequence ID" value="CAD7443386.1"/>
    <property type="molecule type" value="Genomic_DNA"/>
</dbReference>
<dbReference type="PANTHER" id="PTHR24214">
    <property type="entry name" value="PDZ AND LIM DOMAIN PROTEIN ZASP"/>
    <property type="match status" value="1"/>
</dbReference>
<dbReference type="SUPFAM" id="SSF50156">
    <property type="entry name" value="PDZ domain-like"/>
    <property type="match status" value="1"/>
</dbReference>
<dbReference type="GO" id="GO:0030036">
    <property type="term" value="P:actin cytoskeleton organization"/>
    <property type="evidence" value="ECO:0007669"/>
    <property type="project" value="TreeGrafter"/>
</dbReference>